<evidence type="ECO:0000256" key="1">
    <source>
        <dbReference type="SAM" id="MobiDB-lite"/>
    </source>
</evidence>
<name>A0A9Q0AKT9_9PEZI</name>
<evidence type="ECO:0000313" key="2">
    <source>
        <dbReference type="EMBL" id="KAI1857486.1"/>
    </source>
</evidence>
<proteinExistence type="predicted"/>
<gene>
    <name evidence="2" type="ORF">JX265_011221</name>
</gene>
<protein>
    <recommendedName>
        <fullName evidence="4">Integral membrane protein</fullName>
    </recommendedName>
</protein>
<comment type="caution">
    <text evidence="2">The sequence shown here is derived from an EMBL/GenBank/DDBJ whole genome shotgun (WGS) entry which is preliminary data.</text>
</comment>
<feature type="compositionally biased region" description="Polar residues" evidence="1">
    <location>
        <begin position="17"/>
        <end position="34"/>
    </location>
</feature>
<sequence length="651" mass="72676">MSTSHIEYNYFDDSRAESSISSQGERVSSSSNDADPNYPNCHDSMLSSQNGDIERRHPTVKWREALTSSSNRYELLTWLEDTPFVRRRGPPSDVISQCPGPRPLKYSTIWYRFIDEPDFLACSVCYEQSIKGTALSHAFLRFQSEGGVPMRCRFCVPRMASHLWPDAVARHDLDEVTEYAMRRVHIQDCKGNKETAACGVLLWYQPSDERIPSFLCCQACYEDQVQGTSFARHFAPSAKGPDFDESGICHVSLPFITGALSLFAAAGDWAGFKAAVHRRLQAPVCKGRLAEHHKHHWFTVPELDRGLWICEACYLDRVSFTPFDAHFERGTNDAASSSSTTTDGIRMCGLSSGPFIVAFESAIAGEDFRIFLNAAKVVMSNQHCDTETIDGPWYTPDDAPGMFNVCQSCYAGIIATCEMGPFFNITTQKPKAEITCDLRPSTPRYLLYVEKLAQAAEVGDFSIFGDFVHRISGAPPCPGRTALPNAIWYTADSCTICPECHESTVRETVLANKVALQYHPNWKICGLGSRRMKGLWAAACGDRSLQDFVACCQSRIKVYASTIAVVDTIKQAKMARMDLAMTYAALGTAYLALGRRISQRSRGTEVADDSPEYAAESSKMTDMMLKMMAHANCGYEWRLINQLEARWEEVE</sequence>
<organism evidence="2 3">
    <name type="scientific">Neoarthrinium moseri</name>
    <dbReference type="NCBI Taxonomy" id="1658444"/>
    <lineage>
        <taxon>Eukaryota</taxon>
        <taxon>Fungi</taxon>
        <taxon>Dikarya</taxon>
        <taxon>Ascomycota</taxon>
        <taxon>Pezizomycotina</taxon>
        <taxon>Sordariomycetes</taxon>
        <taxon>Xylariomycetidae</taxon>
        <taxon>Amphisphaeriales</taxon>
        <taxon>Apiosporaceae</taxon>
        <taxon>Neoarthrinium</taxon>
    </lineage>
</organism>
<dbReference type="Proteomes" id="UP000829685">
    <property type="component" value="Unassembled WGS sequence"/>
</dbReference>
<dbReference type="EMBL" id="JAFIMR010000040">
    <property type="protein sequence ID" value="KAI1857486.1"/>
    <property type="molecule type" value="Genomic_DNA"/>
</dbReference>
<reference evidence="2" key="1">
    <citation type="submission" date="2021-03" db="EMBL/GenBank/DDBJ databases">
        <title>Revisited historic fungal species revealed as producer of novel bioactive compounds through whole genome sequencing and comparative genomics.</title>
        <authorList>
            <person name="Vignolle G.A."/>
            <person name="Hochenegger N."/>
            <person name="Mach R.L."/>
            <person name="Mach-Aigner A.R."/>
            <person name="Javad Rahimi M."/>
            <person name="Salim K.A."/>
            <person name="Chan C.M."/>
            <person name="Lim L.B.L."/>
            <person name="Cai F."/>
            <person name="Druzhinina I.S."/>
            <person name="U'Ren J.M."/>
            <person name="Derntl C."/>
        </authorList>
    </citation>
    <scope>NUCLEOTIDE SEQUENCE</scope>
    <source>
        <strain evidence="2">TUCIM 5799</strain>
    </source>
</reference>
<dbReference type="AlphaFoldDB" id="A0A9Q0AKT9"/>
<evidence type="ECO:0000313" key="3">
    <source>
        <dbReference type="Proteomes" id="UP000829685"/>
    </source>
</evidence>
<feature type="region of interest" description="Disordered" evidence="1">
    <location>
        <begin position="15"/>
        <end position="38"/>
    </location>
</feature>
<keyword evidence="3" id="KW-1185">Reference proteome</keyword>
<accession>A0A9Q0AKT9</accession>
<evidence type="ECO:0008006" key="4">
    <source>
        <dbReference type="Google" id="ProtNLM"/>
    </source>
</evidence>